<gene>
    <name evidence="1" type="ORF">CQ13_28275</name>
</gene>
<dbReference type="InterPro" id="IPR043137">
    <property type="entry name" value="GGT_ssub_C"/>
</dbReference>
<accession>A0A0R3MS71</accession>
<dbReference type="Pfam" id="PF01019">
    <property type="entry name" value="G_glu_transpept"/>
    <property type="match status" value="1"/>
</dbReference>
<evidence type="ECO:0000313" key="2">
    <source>
        <dbReference type="Proteomes" id="UP000052023"/>
    </source>
</evidence>
<dbReference type="PRINTS" id="PR01210">
    <property type="entry name" value="GGTRANSPTASE"/>
</dbReference>
<dbReference type="Gene3D" id="1.10.246.130">
    <property type="match status" value="1"/>
</dbReference>
<dbReference type="RefSeq" id="WP_057845068.1">
    <property type="nucleotide sequence ID" value="NZ_LLYA01000162.1"/>
</dbReference>
<dbReference type="SUPFAM" id="SSF56235">
    <property type="entry name" value="N-terminal nucleophile aminohydrolases (Ntn hydrolases)"/>
    <property type="match status" value="1"/>
</dbReference>
<name>A0A0R3MS71_9BRAD</name>
<proteinExistence type="predicted"/>
<dbReference type="InterPro" id="IPR029055">
    <property type="entry name" value="Ntn_hydrolases_N"/>
</dbReference>
<reference evidence="1 2" key="1">
    <citation type="submission" date="2014-03" db="EMBL/GenBank/DDBJ databases">
        <title>Bradyrhizobium valentinum sp. nov., isolated from effective nodules of Lupinus mariae-josephae, a lupine endemic of basic-lime soils in Eastern Spain.</title>
        <authorList>
            <person name="Duran D."/>
            <person name="Rey L."/>
            <person name="Navarro A."/>
            <person name="Busquets A."/>
            <person name="Imperial J."/>
            <person name="Ruiz-Argueso T."/>
        </authorList>
    </citation>
    <scope>NUCLEOTIDE SEQUENCE [LARGE SCALE GENOMIC DNA]</scope>
    <source>
        <strain evidence="1 2">Ro19</strain>
    </source>
</reference>
<dbReference type="Proteomes" id="UP000052023">
    <property type="component" value="Unassembled WGS sequence"/>
</dbReference>
<dbReference type="InterPro" id="IPR052896">
    <property type="entry name" value="GGT-like_enzyme"/>
</dbReference>
<dbReference type="AlphaFoldDB" id="A0A0R3MS71"/>
<dbReference type="Gene3D" id="3.60.20.40">
    <property type="match status" value="1"/>
</dbReference>
<dbReference type="PANTHER" id="PTHR43881:SF1">
    <property type="entry name" value="GAMMA-GLUTAMYLTRANSPEPTIDASE (AFU_ORTHOLOGUE AFUA_4G13580)"/>
    <property type="match status" value="1"/>
</dbReference>
<comment type="caution">
    <text evidence="1">The sequence shown here is derived from an EMBL/GenBank/DDBJ whole genome shotgun (WGS) entry which is preliminary data.</text>
</comment>
<dbReference type="GO" id="GO:0016740">
    <property type="term" value="F:transferase activity"/>
    <property type="evidence" value="ECO:0007669"/>
    <property type="project" value="UniProtKB-KW"/>
</dbReference>
<evidence type="ECO:0000313" key="1">
    <source>
        <dbReference type="EMBL" id="KRR22689.1"/>
    </source>
</evidence>
<keyword evidence="1" id="KW-0808">Transferase</keyword>
<protein>
    <submittedName>
        <fullName evidence="1">Gamma-glutamyltransferase</fullName>
    </submittedName>
</protein>
<dbReference type="PANTHER" id="PTHR43881">
    <property type="entry name" value="GAMMA-GLUTAMYLTRANSPEPTIDASE (AFU_ORTHOLOGUE AFUA_4G13580)"/>
    <property type="match status" value="1"/>
</dbReference>
<keyword evidence="2" id="KW-1185">Reference proteome</keyword>
<dbReference type="EMBL" id="LLYA01000162">
    <property type="protein sequence ID" value="KRR22689.1"/>
    <property type="molecule type" value="Genomic_DNA"/>
</dbReference>
<organism evidence="1 2">
    <name type="scientific">Bradyrhizobium retamae</name>
    <dbReference type="NCBI Taxonomy" id="1300035"/>
    <lineage>
        <taxon>Bacteria</taxon>
        <taxon>Pseudomonadati</taxon>
        <taxon>Pseudomonadota</taxon>
        <taxon>Alphaproteobacteria</taxon>
        <taxon>Hyphomicrobiales</taxon>
        <taxon>Nitrobacteraceae</taxon>
        <taxon>Bradyrhizobium</taxon>
    </lineage>
</organism>
<sequence length="527" mass="56825">MRDFTKQGRSMAVGENGMICTSHPAASIAGLDMLRSGGNAVDASLAAIAVLAVVEPHMTGIGGDCFALFSMGGAAPIALDGSGRAPGAAKAEWYVDRDIREIPPTSAHAVTIPGAISAWCTLNRNHGSKPLAEILAPAIRLAEEGMRVTPRVAWDWGRQTEKLSVDPATRAAYLPGGRAPEVGDRFRNRALAETLRCISREGAAGFYTGKVAQALTAKLREAGGLHQEEDFTRHRSDYVQPVETSYRGYQVYECPPPGQGLAALMILRVIETLALGDSRHSEADRIHLLAEATKAAYRARDSYFCDPTQGDMPVARFLSDAFTSRIRDRIDPGKASLPEDWDLTEHKDTVYVCAVDRDLNAVSLINSLFAPFGSGIFEPTTGVVLHNRGSGFRTDPRHPCVIAPHKRPLHTIIPGLLFRDGKPIMPFGVMGGHYQATGHAHFLSHVLDDGLDIQAASDAPRSFAFDGKLSLEKTISQAAFDELARRGHAVGWSDFPIGGAQAIWIDHQRGIMLGASDHRKDGMALAL</sequence>
<dbReference type="OrthoDB" id="9781342at2"/>
<dbReference type="InterPro" id="IPR043138">
    <property type="entry name" value="GGT_lsub"/>
</dbReference>